<dbReference type="SUPFAM" id="SSF49785">
    <property type="entry name" value="Galactose-binding domain-like"/>
    <property type="match status" value="1"/>
</dbReference>
<keyword evidence="2" id="KW-1185">Reference proteome</keyword>
<dbReference type="Gene3D" id="2.60.120.260">
    <property type="entry name" value="Galactose-binding domain-like"/>
    <property type="match status" value="1"/>
</dbReference>
<dbReference type="RefSeq" id="WP_345231738.1">
    <property type="nucleotide sequence ID" value="NZ_BAABIQ010000033.1"/>
</dbReference>
<evidence type="ECO:0000313" key="1">
    <source>
        <dbReference type="EMBL" id="GAA4792696.1"/>
    </source>
</evidence>
<dbReference type="InterPro" id="IPR008979">
    <property type="entry name" value="Galactose-bd-like_sf"/>
</dbReference>
<accession>A0ABP9BCZ3</accession>
<name>A0ABP9BCZ3_9SPHI</name>
<dbReference type="EMBL" id="BAABIQ010000033">
    <property type="protein sequence ID" value="GAA4792696.1"/>
    <property type="molecule type" value="Genomic_DNA"/>
</dbReference>
<reference evidence="2" key="1">
    <citation type="journal article" date="2019" name="Int. J. Syst. Evol. Microbiol.">
        <title>The Global Catalogue of Microorganisms (GCM) 10K type strain sequencing project: providing services to taxonomists for standard genome sequencing and annotation.</title>
        <authorList>
            <consortium name="The Broad Institute Genomics Platform"/>
            <consortium name="The Broad Institute Genome Sequencing Center for Infectious Disease"/>
            <person name="Wu L."/>
            <person name="Ma J."/>
        </authorList>
    </citation>
    <scope>NUCLEOTIDE SEQUENCE [LARGE SCALE GENOMIC DNA]</scope>
    <source>
        <strain evidence="2">JCM 18200</strain>
    </source>
</reference>
<protein>
    <recommendedName>
        <fullName evidence="3">F5/8 type C domain-containing protein</fullName>
    </recommendedName>
</protein>
<comment type="caution">
    <text evidence="1">The sequence shown here is derived from an EMBL/GenBank/DDBJ whole genome shotgun (WGS) entry which is preliminary data.</text>
</comment>
<dbReference type="Proteomes" id="UP001501411">
    <property type="component" value="Unassembled WGS sequence"/>
</dbReference>
<proteinExistence type="predicted"/>
<evidence type="ECO:0000313" key="2">
    <source>
        <dbReference type="Proteomes" id="UP001501411"/>
    </source>
</evidence>
<sequence>MKKINLLIMIAVLLSLCDSCKKSSSEGEQPDDALTLPPPPETWQEHWFEHKQVVKRIFYNDRIAVYFDDDVDTVATRWMFPFIDSVWTYTRSVYGDFGPSDTTNRLFAIFHTDKYGGGHPFMYYDDSHDNRNGIDIGSGADAWIKQTNWETNTIIHEISHVVEFISKNVVESPAFTVWGDSKWAEIFVYDVYKHLNRPKKLNDAFNDFSNGTDNFPRANTAWFRNWFYPIYTQHEEAKVLNGFFEKLAEAFPKKAHPVVGHEYERRMNLGEFVHFWSAAAGANLSTRARLAFGSDWLDDFAKAQAQFGSLKYNNEDPFFGKDLSAGAKVTVSKENDSGASAPEGSSKISDFDIQTKFFANGYTTGFWLQQQFGTAVSANTYLVSSANDAPDRDPTSWVLQGSKDGSNWTTLDTRKTEKFNYRNEFRVYTFDNANTFTHYRLNVTANAGSPDIQLGEWRLMQK</sequence>
<organism evidence="1 2">
    <name type="scientific">Olivibacter ginsenosidimutans</name>
    <dbReference type="NCBI Taxonomy" id="1176537"/>
    <lineage>
        <taxon>Bacteria</taxon>
        <taxon>Pseudomonadati</taxon>
        <taxon>Bacteroidota</taxon>
        <taxon>Sphingobacteriia</taxon>
        <taxon>Sphingobacteriales</taxon>
        <taxon>Sphingobacteriaceae</taxon>
        <taxon>Olivibacter</taxon>
    </lineage>
</organism>
<gene>
    <name evidence="1" type="ORF">GCM10023231_21080</name>
</gene>
<evidence type="ECO:0008006" key="3">
    <source>
        <dbReference type="Google" id="ProtNLM"/>
    </source>
</evidence>